<evidence type="ECO:0000256" key="4">
    <source>
        <dbReference type="ARBA" id="ARBA00022692"/>
    </source>
</evidence>
<dbReference type="AlphaFoldDB" id="A0ABD1E4A9"/>
<organism evidence="15 16">
    <name type="scientific">Hypothenemus hampei</name>
    <name type="common">Coffee berry borer</name>
    <dbReference type="NCBI Taxonomy" id="57062"/>
    <lineage>
        <taxon>Eukaryota</taxon>
        <taxon>Metazoa</taxon>
        <taxon>Ecdysozoa</taxon>
        <taxon>Arthropoda</taxon>
        <taxon>Hexapoda</taxon>
        <taxon>Insecta</taxon>
        <taxon>Pterygota</taxon>
        <taxon>Neoptera</taxon>
        <taxon>Endopterygota</taxon>
        <taxon>Coleoptera</taxon>
        <taxon>Polyphaga</taxon>
        <taxon>Cucujiformia</taxon>
        <taxon>Curculionidae</taxon>
        <taxon>Scolytinae</taxon>
        <taxon>Hypothenemus</taxon>
    </lineage>
</organism>
<evidence type="ECO:0000259" key="14">
    <source>
        <dbReference type="PROSITE" id="PS50262"/>
    </source>
</evidence>
<keyword evidence="3" id="KW-1003">Cell membrane</keyword>
<proteinExistence type="inferred from homology"/>
<gene>
    <name evidence="15" type="ORF">ABEB36_014123</name>
</gene>
<keyword evidence="16" id="KW-1185">Reference proteome</keyword>
<feature type="transmembrane region" description="Helical" evidence="13">
    <location>
        <begin position="136"/>
        <end position="159"/>
    </location>
</feature>
<feature type="transmembrane region" description="Helical" evidence="13">
    <location>
        <begin position="86"/>
        <end position="106"/>
    </location>
</feature>
<dbReference type="GO" id="GO:0005886">
    <property type="term" value="C:plasma membrane"/>
    <property type="evidence" value="ECO:0007669"/>
    <property type="project" value="UniProtKB-SubCell"/>
</dbReference>
<evidence type="ECO:0000256" key="5">
    <source>
        <dbReference type="ARBA" id="ARBA00022989"/>
    </source>
</evidence>
<keyword evidence="11 12" id="KW-0807">Transducer</keyword>
<dbReference type="SUPFAM" id="SSF81321">
    <property type="entry name" value="Family A G protein-coupled receptor-like"/>
    <property type="match status" value="1"/>
</dbReference>
<feature type="domain" description="G-protein coupled receptors family 1 profile" evidence="14">
    <location>
        <begin position="1"/>
        <end position="251"/>
    </location>
</feature>
<keyword evidence="6 12" id="KW-0297">G-protein coupled receptor</keyword>
<dbReference type="Proteomes" id="UP001566132">
    <property type="component" value="Unassembled WGS sequence"/>
</dbReference>
<dbReference type="PROSITE" id="PS50262">
    <property type="entry name" value="G_PROTEIN_RECEP_F1_2"/>
    <property type="match status" value="1"/>
</dbReference>
<dbReference type="InterPro" id="IPR001556">
    <property type="entry name" value="Bombsn_rcpt-like"/>
</dbReference>
<dbReference type="InterPro" id="IPR017452">
    <property type="entry name" value="GPCR_Rhodpsn_7TM"/>
</dbReference>
<evidence type="ECO:0000256" key="9">
    <source>
        <dbReference type="ARBA" id="ARBA00023170"/>
    </source>
</evidence>
<feature type="transmembrane region" description="Helical" evidence="13">
    <location>
        <begin position="7"/>
        <end position="28"/>
    </location>
</feature>
<evidence type="ECO:0000313" key="15">
    <source>
        <dbReference type="EMBL" id="KAL1489190.1"/>
    </source>
</evidence>
<feature type="transmembrane region" description="Helical" evidence="13">
    <location>
        <begin position="48"/>
        <end position="66"/>
    </location>
</feature>
<keyword evidence="8" id="KW-1015">Disulfide bond</keyword>
<evidence type="ECO:0000256" key="13">
    <source>
        <dbReference type="SAM" id="Phobius"/>
    </source>
</evidence>
<reference evidence="15 16" key="1">
    <citation type="submission" date="2024-05" db="EMBL/GenBank/DDBJ databases">
        <title>Genetic variation in Jamaican populations of the coffee berry borer (Hypothenemus hampei).</title>
        <authorList>
            <person name="Errbii M."/>
            <person name="Myrie A."/>
        </authorList>
    </citation>
    <scope>NUCLEOTIDE SEQUENCE [LARGE SCALE GENOMIC DNA]</scope>
    <source>
        <strain evidence="15">JA-Hopewell-2020-01-JO</strain>
        <tissue evidence="15">Whole body</tissue>
    </source>
</reference>
<keyword evidence="9 12" id="KW-0675">Receptor</keyword>
<dbReference type="EMBL" id="JBDJPC010000012">
    <property type="protein sequence ID" value="KAL1489190.1"/>
    <property type="molecule type" value="Genomic_DNA"/>
</dbReference>
<evidence type="ECO:0000256" key="3">
    <source>
        <dbReference type="ARBA" id="ARBA00022475"/>
    </source>
</evidence>
<keyword evidence="7 13" id="KW-0472">Membrane</keyword>
<feature type="transmembrane region" description="Helical" evidence="13">
    <location>
        <begin position="193"/>
        <end position="211"/>
    </location>
</feature>
<dbReference type="InterPro" id="IPR000276">
    <property type="entry name" value="GPCR_Rhodpsn"/>
</dbReference>
<feature type="transmembrane region" description="Helical" evidence="13">
    <location>
        <begin position="231"/>
        <end position="254"/>
    </location>
</feature>
<comment type="similarity">
    <text evidence="2 12">Belongs to the G-protein coupled receptor 1 family.</text>
</comment>
<dbReference type="Pfam" id="PF00001">
    <property type="entry name" value="7tm_1"/>
    <property type="match status" value="1"/>
</dbReference>
<protein>
    <recommendedName>
        <fullName evidence="14">G-protein coupled receptors family 1 profile domain-containing protein</fullName>
    </recommendedName>
</protein>
<dbReference type="PRINTS" id="PR00358">
    <property type="entry name" value="BOMBESINR"/>
</dbReference>
<comment type="caution">
    <text evidence="15">The sequence shown here is derived from an EMBL/GenBank/DDBJ whole genome shotgun (WGS) entry which is preliminary data.</text>
</comment>
<keyword evidence="4 12" id="KW-0812">Transmembrane</keyword>
<evidence type="ECO:0000256" key="1">
    <source>
        <dbReference type="ARBA" id="ARBA00004651"/>
    </source>
</evidence>
<comment type="subcellular location">
    <subcellularLocation>
        <location evidence="1">Cell membrane</location>
        <topology evidence="1">Multi-pass membrane protein</topology>
    </subcellularLocation>
</comment>
<accession>A0ABD1E4A9</accession>
<evidence type="ECO:0000256" key="2">
    <source>
        <dbReference type="ARBA" id="ARBA00010663"/>
    </source>
</evidence>
<dbReference type="PROSITE" id="PS00237">
    <property type="entry name" value="G_PROTEIN_RECEP_F1_1"/>
    <property type="match status" value="1"/>
</dbReference>
<dbReference type="PRINTS" id="PR00237">
    <property type="entry name" value="GPCRRHODOPSN"/>
</dbReference>
<evidence type="ECO:0000256" key="12">
    <source>
        <dbReference type="RuleBase" id="RU000688"/>
    </source>
</evidence>
<dbReference type="Gene3D" id="1.20.1070.10">
    <property type="entry name" value="Rhodopsin 7-helix transmembrane proteins"/>
    <property type="match status" value="1"/>
</dbReference>
<sequence length="292" mass="33552">MRSIPNTYIFSLALADLLVIVTCVPFTSVLYTVEKYPWDEVVCKLSEFVMDVSIGVSVFTLTALSVERYTAIVNPLKKFQTRPVTVLCALIIWIIAVVFALPSAIFSRIVNSPIEKENVTIPTCDPYPAYENYAKYAVVIRAVIYYILPLIIIAIFYILMAIHLHASTKEIPGESCRGQGIAQAKARKHVARMVLIFVLLFFICFLPNHVYRLWYHLNPNSGADYNAWWHYLKMIGFCLSFLNSCVNPIALYCVSSVFRAYFNHYLFCFKDPEWRRQNYSMSRGETRIDSTI</sequence>
<dbReference type="GO" id="GO:0004930">
    <property type="term" value="F:G protein-coupled receptor activity"/>
    <property type="evidence" value="ECO:0007669"/>
    <property type="project" value="UniProtKB-KW"/>
</dbReference>
<keyword evidence="10" id="KW-0325">Glycoprotein</keyword>
<evidence type="ECO:0000256" key="8">
    <source>
        <dbReference type="ARBA" id="ARBA00023157"/>
    </source>
</evidence>
<keyword evidence="5 13" id="KW-1133">Transmembrane helix</keyword>
<evidence type="ECO:0000256" key="10">
    <source>
        <dbReference type="ARBA" id="ARBA00023180"/>
    </source>
</evidence>
<dbReference type="PANTHER" id="PTHR45695:SF24">
    <property type="entry name" value="NEUROPEPTIDE CCHAMIDE-2 RECEPTOR"/>
    <property type="match status" value="1"/>
</dbReference>
<name>A0ABD1E4A9_HYPHA</name>
<evidence type="ECO:0000313" key="16">
    <source>
        <dbReference type="Proteomes" id="UP001566132"/>
    </source>
</evidence>
<evidence type="ECO:0000256" key="7">
    <source>
        <dbReference type="ARBA" id="ARBA00023136"/>
    </source>
</evidence>
<evidence type="ECO:0000256" key="11">
    <source>
        <dbReference type="ARBA" id="ARBA00023224"/>
    </source>
</evidence>
<evidence type="ECO:0000256" key="6">
    <source>
        <dbReference type="ARBA" id="ARBA00023040"/>
    </source>
</evidence>
<dbReference type="PANTHER" id="PTHR45695">
    <property type="entry name" value="LEUCOKININ RECEPTOR-RELATED"/>
    <property type="match status" value="1"/>
</dbReference>